<dbReference type="EMBL" id="BOMM01000099">
    <property type="protein sequence ID" value="GIE16753.1"/>
    <property type="molecule type" value="Genomic_DNA"/>
</dbReference>
<sequence>MARFRSIPVEVDAEQWSGSNEADLAAFTSGDFNALDAEDRENCDDPDATGQLFERSGRWRLVFPGDWIVRENAGFYVCRPDAFTAQFEAVQE</sequence>
<comment type="caution">
    <text evidence="1">The sequence shown here is derived from an EMBL/GenBank/DDBJ whole genome shotgun (WGS) entry which is preliminary data.</text>
</comment>
<gene>
    <name evidence="1" type="ORF">Afe05nite_85930</name>
</gene>
<protein>
    <submittedName>
        <fullName evidence="1">Uncharacterized protein</fullName>
    </submittedName>
</protein>
<dbReference type="AlphaFoldDB" id="A0A919JBU4"/>
<evidence type="ECO:0000313" key="2">
    <source>
        <dbReference type="Proteomes" id="UP000598174"/>
    </source>
</evidence>
<accession>A0A919JBU4</accession>
<organism evidence="1 2">
    <name type="scientific">Paractinoplanes ferrugineus</name>
    <dbReference type="NCBI Taxonomy" id="113564"/>
    <lineage>
        <taxon>Bacteria</taxon>
        <taxon>Bacillati</taxon>
        <taxon>Actinomycetota</taxon>
        <taxon>Actinomycetes</taxon>
        <taxon>Micromonosporales</taxon>
        <taxon>Micromonosporaceae</taxon>
        <taxon>Paractinoplanes</taxon>
    </lineage>
</organism>
<dbReference type="RefSeq" id="WP_203823075.1">
    <property type="nucleotide sequence ID" value="NZ_BAAABP010000020.1"/>
</dbReference>
<dbReference type="Proteomes" id="UP000598174">
    <property type="component" value="Unassembled WGS sequence"/>
</dbReference>
<proteinExistence type="predicted"/>
<evidence type="ECO:0000313" key="1">
    <source>
        <dbReference type="EMBL" id="GIE16753.1"/>
    </source>
</evidence>
<name>A0A919JBU4_9ACTN</name>
<keyword evidence="2" id="KW-1185">Reference proteome</keyword>
<reference evidence="1" key="1">
    <citation type="submission" date="2021-01" db="EMBL/GenBank/DDBJ databases">
        <title>Whole genome shotgun sequence of Actinoplanes ferrugineus NBRC 15555.</title>
        <authorList>
            <person name="Komaki H."/>
            <person name="Tamura T."/>
        </authorList>
    </citation>
    <scope>NUCLEOTIDE SEQUENCE</scope>
    <source>
        <strain evidence="1">NBRC 15555</strain>
    </source>
</reference>